<dbReference type="InterPro" id="IPR050739">
    <property type="entry name" value="MFP"/>
</dbReference>
<feature type="domain" description="CusB-like beta-barrel" evidence="5">
    <location>
        <begin position="290"/>
        <end position="332"/>
    </location>
</feature>
<evidence type="ECO:0000313" key="7">
    <source>
        <dbReference type="Proteomes" id="UP000519023"/>
    </source>
</evidence>
<comment type="caution">
    <text evidence="6">The sequence shown here is derived from an EMBL/GenBank/DDBJ whole genome shotgun (WGS) entry which is preliminary data.</text>
</comment>
<keyword evidence="1" id="KW-0175">Coiled coil</keyword>
<keyword evidence="7" id="KW-1185">Reference proteome</keyword>
<evidence type="ECO:0000256" key="1">
    <source>
        <dbReference type="SAM" id="Coils"/>
    </source>
</evidence>
<dbReference type="PANTHER" id="PTHR30386">
    <property type="entry name" value="MEMBRANE FUSION SUBUNIT OF EMRAB-TOLC MULTIDRUG EFFLUX PUMP"/>
    <property type="match status" value="1"/>
</dbReference>
<dbReference type="SUPFAM" id="SSF111369">
    <property type="entry name" value="HlyD-like secretion proteins"/>
    <property type="match status" value="2"/>
</dbReference>
<name>A0A7X9WXS4_9SPHN</name>
<dbReference type="AlphaFoldDB" id="A0A7X9WXS4"/>
<keyword evidence="3" id="KW-1133">Transmembrane helix</keyword>
<keyword evidence="3" id="KW-0812">Transmembrane</keyword>
<dbReference type="RefSeq" id="WP_169574274.1">
    <property type="nucleotide sequence ID" value="NZ_JABBFV010000014.1"/>
</dbReference>
<evidence type="ECO:0000259" key="5">
    <source>
        <dbReference type="Pfam" id="PF25954"/>
    </source>
</evidence>
<reference evidence="6 7" key="1">
    <citation type="submission" date="2020-04" db="EMBL/GenBank/DDBJ databases">
        <title>Sphingobium sp. AR-3-1 isolated from Arctic soil.</title>
        <authorList>
            <person name="Dahal R.H."/>
            <person name="Chaudhary D.K."/>
        </authorList>
    </citation>
    <scope>NUCLEOTIDE SEQUENCE [LARGE SCALE GENOMIC DNA]</scope>
    <source>
        <strain evidence="6 7">AR-3-1</strain>
    </source>
</reference>
<dbReference type="EMBL" id="JABBFV010000014">
    <property type="protein sequence ID" value="NML11832.1"/>
    <property type="molecule type" value="Genomic_DNA"/>
</dbReference>
<protein>
    <submittedName>
        <fullName evidence="6">HlyD family secretion protein</fullName>
    </submittedName>
</protein>
<accession>A0A7X9WXS4</accession>
<dbReference type="Proteomes" id="UP000519023">
    <property type="component" value="Unassembled WGS sequence"/>
</dbReference>
<dbReference type="Pfam" id="PF25954">
    <property type="entry name" value="Beta-barrel_RND_2"/>
    <property type="match status" value="1"/>
</dbReference>
<dbReference type="Gene3D" id="2.40.30.170">
    <property type="match status" value="1"/>
</dbReference>
<sequence length="394" mass="42773">MADTPIIRPEKDEPQEQASTLVDASGQPLNADAATAGTEPPKTIKPRRFTVLIMAGVALIGVLLILAAWRIWPFTSTVVVTENSYVRGQITVMAPQVNGYVAEVLVRDFQHVKEGQPLLRIDDRIYRQQLEQAEGQLDAAEANLANAVQTVAQNLADIEARRADLYAAEAERDRARSDEERVNDLAMRGSVSLRERDQIRATARSGAANVLKARAAIRIAEETVKATRVSRLGLEAQVKTAKAQRDLARINLANTVIYAPKAGQLSEASVRQGQYVSAGSQLLFLVPESLWVVANYKETQTRAIRPGQIATFRVDALGDERLTGHVEGFAPATGSEFSVLRPDNASGNFTKVVQRIPLRITIDPGQPLAKRLRPGMSVVTRVETAGASGVGSAR</sequence>
<feature type="transmembrane region" description="Helical" evidence="3">
    <location>
        <begin position="49"/>
        <end position="72"/>
    </location>
</feature>
<dbReference type="InterPro" id="IPR058625">
    <property type="entry name" value="MdtA-like_BSH"/>
</dbReference>
<gene>
    <name evidence="6" type="ORF">HHL08_17030</name>
</gene>
<feature type="domain" description="Multidrug resistance protein MdtA-like barrel-sandwich hybrid" evidence="4">
    <location>
        <begin position="93"/>
        <end position="283"/>
    </location>
</feature>
<dbReference type="Pfam" id="PF25917">
    <property type="entry name" value="BSH_RND"/>
    <property type="match status" value="1"/>
</dbReference>
<organism evidence="6 7">
    <name type="scientific">Sphingobium psychrophilum</name>
    <dbReference type="NCBI Taxonomy" id="2728834"/>
    <lineage>
        <taxon>Bacteria</taxon>
        <taxon>Pseudomonadati</taxon>
        <taxon>Pseudomonadota</taxon>
        <taxon>Alphaproteobacteria</taxon>
        <taxon>Sphingomonadales</taxon>
        <taxon>Sphingomonadaceae</taxon>
        <taxon>Sphingobium</taxon>
    </lineage>
</organism>
<dbReference type="PRINTS" id="PR01490">
    <property type="entry name" value="RTXTOXIND"/>
</dbReference>
<dbReference type="PANTHER" id="PTHR30386:SF24">
    <property type="entry name" value="MULTIDRUG RESISTANCE EFFLUX PUMP"/>
    <property type="match status" value="1"/>
</dbReference>
<feature type="region of interest" description="Disordered" evidence="2">
    <location>
        <begin position="1"/>
        <end position="41"/>
    </location>
</feature>
<keyword evidence="3" id="KW-0472">Membrane</keyword>
<evidence type="ECO:0000313" key="6">
    <source>
        <dbReference type="EMBL" id="NML11832.1"/>
    </source>
</evidence>
<evidence type="ECO:0000256" key="3">
    <source>
        <dbReference type="SAM" id="Phobius"/>
    </source>
</evidence>
<dbReference type="InterPro" id="IPR058792">
    <property type="entry name" value="Beta-barrel_RND_2"/>
</dbReference>
<evidence type="ECO:0000259" key="4">
    <source>
        <dbReference type="Pfam" id="PF25917"/>
    </source>
</evidence>
<feature type="coiled-coil region" evidence="1">
    <location>
        <begin position="123"/>
        <end position="150"/>
    </location>
</feature>
<proteinExistence type="predicted"/>
<dbReference type="Gene3D" id="2.40.50.100">
    <property type="match status" value="1"/>
</dbReference>
<evidence type="ECO:0000256" key="2">
    <source>
        <dbReference type="SAM" id="MobiDB-lite"/>
    </source>
</evidence>
<dbReference type="Gene3D" id="1.10.287.470">
    <property type="entry name" value="Helix hairpin bin"/>
    <property type="match status" value="1"/>
</dbReference>